<dbReference type="EMBL" id="FQTT01000009">
    <property type="protein sequence ID" value="SHE24804.1"/>
    <property type="molecule type" value="Genomic_DNA"/>
</dbReference>
<dbReference type="SUPFAM" id="SSF51556">
    <property type="entry name" value="Metallo-dependent hydrolases"/>
    <property type="match status" value="1"/>
</dbReference>
<keyword evidence="3" id="KW-0378">Hydrolase</keyword>
<evidence type="ECO:0000313" key="3">
    <source>
        <dbReference type="EMBL" id="SHE24804.1"/>
    </source>
</evidence>
<accession>A0A1M4RXU0</accession>
<name>A0A1M4RXU0_9ACTO</name>
<keyword evidence="1" id="KW-0456">Lyase</keyword>
<protein>
    <submittedName>
        <fullName evidence="3">Metal-dependent hydrolase</fullName>
    </submittedName>
</protein>
<evidence type="ECO:0000259" key="2">
    <source>
        <dbReference type="Pfam" id="PF04909"/>
    </source>
</evidence>
<dbReference type="PANTHER" id="PTHR21240">
    <property type="entry name" value="2-AMINO-3-CARBOXYLMUCONATE-6-SEMIALDEHYDE DECARBOXYLASE"/>
    <property type="match status" value="1"/>
</dbReference>
<dbReference type="Gene3D" id="3.20.20.140">
    <property type="entry name" value="Metal-dependent hydrolases"/>
    <property type="match status" value="1"/>
</dbReference>
<dbReference type="Pfam" id="PF04909">
    <property type="entry name" value="Amidohydro_2"/>
    <property type="match status" value="1"/>
</dbReference>
<sequence length="345" mass="38665">MIIDANMYWFPEELFTDAEALDRFISEVPRAFDINVYRTCKDGINQLIVEKPAGFPALNYVQGDYVLQTMLADMDAAGVDKAVLKVPGCNEWMSLEMCRRFNDGMAAYAESTGSRMAPLAVVPAIGGPRVDAEIHRCLDDLGFAGVQLCAHYGNHYLDDTMFAPLFETLNDAGATVYVHHVPVPVEARSLLGYNNLRRSYGRCQDQITAVGRELFSDFFMRYPRLKMVHSMLGGGFFAIQEMLLPRPSMRQEAVQRFQADDGSLAQRLRDHVYFEMSHAQPWGTAALECAVKVLGADHIVWGTSYPVRKEWLLDGPAFVRSLDITDEDKDLILAGNANALYRLDS</sequence>
<evidence type="ECO:0000313" key="4">
    <source>
        <dbReference type="Proteomes" id="UP000184291"/>
    </source>
</evidence>
<dbReference type="PANTHER" id="PTHR21240:SF28">
    <property type="entry name" value="ISO-OROTATE DECARBOXYLASE (EUROFUNG)"/>
    <property type="match status" value="1"/>
</dbReference>
<dbReference type="STRING" id="1892869.ACGLYG10_1013"/>
<dbReference type="GO" id="GO:0016831">
    <property type="term" value="F:carboxy-lyase activity"/>
    <property type="evidence" value="ECO:0007669"/>
    <property type="project" value="InterPro"/>
</dbReference>
<dbReference type="InterPro" id="IPR006680">
    <property type="entry name" value="Amidohydro-rel"/>
</dbReference>
<evidence type="ECO:0000256" key="1">
    <source>
        <dbReference type="ARBA" id="ARBA00023239"/>
    </source>
</evidence>
<dbReference type="Proteomes" id="UP000184291">
    <property type="component" value="Unassembled WGS sequence"/>
</dbReference>
<keyword evidence="4" id="KW-1185">Reference proteome</keyword>
<dbReference type="GO" id="GO:0005737">
    <property type="term" value="C:cytoplasm"/>
    <property type="evidence" value="ECO:0007669"/>
    <property type="project" value="TreeGrafter"/>
</dbReference>
<dbReference type="AlphaFoldDB" id="A0A1M4RXU0"/>
<dbReference type="InterPro" id="IPR032466">
    <property type="entry name" value="Metal_Hydrolase"/>
</dbReference>
<dbReference type="GO" id="GO:0019748">
    <property type="term" value="P:secondary metabolic process"/>
    <property type="evidence" value="ECO:0007669"/>
    <property type="project" value="TreeGrafter"/>
</dbReference>
<dbReference type="InterPro" id="IPR032465">
    <property type="entry name" value="ACMSD"/>
</dbReference>
<reference evidence="4" key="1">
    <citation type="submission" date="2016-09" db="EMBL/GenBank/DDBJ databases">
        <authorList>
            <person name="Strepis N."/>
        </authorList>
    </citation>
    <scope>NUCLEOTIDE SEQUENCE [LARGE SCALE GENOMIC DNA]</scope>
</reference>
<dbReference type="GO" id="GO:0016787">
    <property type="term" value="F:hydrolase activity"/>
    <property type="evidence" value="ECO:0007669"/>
    <property type="project" value="UniProtKB-KW"/>
</dbReference>
<organism evidence="3 4">
    <name type="scientific">Actinomyces glycerinitolerans</name>
    <dbReference type="NCBI Taxonomy" id="1892869"/>
    <lineage>
        <taxon>Bacteria</taxon>
        <taxon>Bacillati</taxon>
        <taxon>Actinomycetota</taxon>
        <taxon>Actinomycetes</taxon>
        <taxon>Actinomycetales</taxon>
        <taxon>Actinomycetaceae</taxon>
        <taxon>Actinomyces</taxon>
    </lineage>
</organism>
<dbReference type="OrthoDB" id="8673173at2"/>
<dbReference type="RefSeq" id="WP_073328577.1">
    <property type="nucleotide sequence ID" value="NZ_FQTT01000009.1"/>
</dbReference>
<gene>
    <name evidence="3" type="ORF">ACGLYG10_1013</name>
</gene>
<proteinExistence type="predicted"/>
<feature type="domain" description="Amidohydrolase-related" evidence="2">
    <location>
        <begin position="91"/>
        <end position="343"/>
    </location>
</feature>